<dbReference type="PANTHER" id="PTHR41287:SF1">
    <property type="entry name" value="PROTEIN YMFN"/>
    <property type="match status" value="1"/>
</dbReference>
<dbReference type="InterPro" id="IPR046462">
    <property type="entry name" value="TerL_nuclease"/>
</dbReference>
<reference evidence="3 4" key="1">
    <citation type="submission" date="2024-06" db="EMBL/GenBank/DDBJ databases">
        <authorList>
            <person name="Chen R.Y."/>
        </authorList>
    </citation>
    <scope>NUCLEOTIDE SEQUENCE [LARGE SCALE GENOMIC DNA]</scope>
    <source>
        <strain evidence="3 4">D2</strain>
    </source>
</reference>
<proteinExistence type="predicted"/>
<feature type="domain" description="Terminase large subunit-like ATPase" evidence="1">
    <location>
        <begin position="91"/>
        <end position="267"/>
    </location>
</feature>
<evidence type="ECO:0000259" key="1">
    <source>
        <dbReference type="Pfam" id="PF03354"/>
    </source>
</evidence>
<dbReference type="InterPro" id="IPR046461">
    <property type="entry name" value="TerL_ATPase"/>
</dbReference>
<feature type="domain" description="Terminase large subunit-like endonuclease" evidence="2">
    <location>
        <begin position="274"/>
        <end position="557"/>
    </location>
</feature>
<organism evidence="3 4">
    <name type="scientific">Catenovulum sediminis</name>
    <dbReference type="NCBI Taxonomy" id="1740262"/>
    <lineage>
        <taxon>Bacteria</taxon>
        <taxon>Pseudomonadati</taxon>
        <taxon>Pseudomonadota</taxon>
        <taxon>Gammaproteobacteria</taxon>
        <taxon>Alteromonadales</taxon>
        <taxon>Alteromonadaceae</taxon>
        <taxon>Catenovulum</taxon>
    </lineage>
</organism>
<dbReference type="Proteomes" id="UP001467690">
    <property type="component" value="Unassembled WGS sequence"/>
</dbReference>
<dbReference type="Pfam" id="PF20441">
    <property type="entry name" value="TerL_nuclease"/>
    <property type="match status" value="1"/>
</dbReference>
<name>A0ABV1RKV2_9ALTE</name>
<gene>
    <name evidence="3" type="ORF">ABS311_15980</name>
</gene>
<dbReference type="RefSeq" id="WP_350402574.1">
    <property type="nucleotide sequence ID" value="NZ_JBELOE010000265.1"/>
</dbReference>
<evidence type="ECO:0000313" key="3">
    <source>
        <dbReference type="EMBL" id="MER2493376.1"/>
    </source>
</evidence>
<keyword evidence="4" id="KW-1185">Reference proteome</keyword>
<dbReference type="InterPro" id="IPR005021">
    <property type="entry name" value="Terminase_largesu-like"/>
</dbReference>
<evidence type="ECO:0000313" key="4">
    <source>
        <dbReference type="Proteomes" id="UP001467690"/>
    </source>
</evidence>
<protein>
    <submittedName>
        <fullName evidence="3">Terminase TerL endonuclease subunit</fullName>
    </submittedName>
</protein>
<dbReference type="EMBL" id="JBELOE010000265">
    <property type="protein sequence ID" value="MER2493376.1"/>
    <property type="molecule type" value="Genomic_DNA"/>
</dbReference>
<accession>A0ABV1RKV2</accession>
<sequence>MDLIDNIESALEKNATVDDGIQYAMDAAKPDSNQCVYVRQAAQRFLNDLHHGQERGLAFSRQHAEKILTYFPFFCVHVEGELSGQPIYLEPWQSFVLINVFGWYRFDDELDRWVRRFDKLYLEVPRKNAKSMLLSGIGTYMTAFDGEGGAQVYSAATKKDQAKIVFDAAAEMVKKSPALKKIFSVQKIELTVESSFSRFRPLARDADSLDGLNSHCNIVDELHAHKTRELWDVLINGTAARTQPLTAAITTAGTNREGICYQQREYVASILKGKIEDDSYFGVIYTIDDNDDPYDESNWFKANPNLGKSKKLKTMRSEAKQAQISGEAKINFLIKHLDYWTDAAVEWIDSIKWQNCAQEFPENVHELPCWVGVDYAPMHDVTAVILLYSDQSSGKFYVKSEFYYATNSIDELPEAIQTKFKRWEHSGHLKTVAGSMMDLDTVEARILELKTHPNVKEINLDPWNTYQLTARLDDKGLDAVHVPQTVKNFSESMKFTEALVFEQKLIHDNNPMMNWMIGNLQVKPDLNGNVFPRKADNKSENKIDGPVGLFTAMNRAMINATEFNPLDHIDDISDLL</sequence>
<keyword evidence="3" id="KW-0378">Hydrolase</keyword>
<dbReference type="Gene3D" id="3.30.420.280">
    <property type="match status" value="1"/>
</dbReference>
<keyword evidence="3" id="KW-0255">Endonuclease</keyword>
<keyword evidence="3" id="KW-0540">Nuclease</keyword>
<comment type="caution">
    <text evidence="3">The sequence shown here is derived from an EMBL/GenBank/DDBJ whole genome shotgun (WGS) entry which is preliminary data.</text>
</comment>
<dbReference type="GO" id="GO:0004519">
    <property type="term" value="F:endonuclease activity"/>
    <property type="evidence" value="ECO:0007669"/>
    <property type="project" value="UniProtKB-KW"/>
</dbReference>
<dbReference type="Pfam" id="PF03354">
    <property type="entry name" value="TerL_ATPase"/>
    <property type="match status" value="1"/>
</dbReference>
<dbReference type="Gene3D" id="3.40.50.300">
    <property type="entry name" value="P-loop containing nucleotide triphosphate hydrolases"/>
    <property type="match status" value="1"/>
</dbReference>
<dbReference type="PANTHER" id="PTHR41287">
    <property type="match status" value="1"/>
</dbReference>
<dbReference type="InterPro" id="IPR027417">
    <property type="entry name" value="P-loop_NTPase"/>
</dbReference>
<evidence type="ECO:0000259" key="2">
    <source>
        <dbReference type="Pfam" id="PF20441"/>
    </source>
</evidence>